<gene>
    <name evidence="3" type="ORF">PFLUV_G00267980</name>
</gene>
<reference evidence="3 4" key="1">
    <citation type="submission" date="2019-06" db="EMBL/GenBank/DDBJ databases">
        <title>A chromosome-scale genome assembly of the European perch, Perca fluviatilis.</title>
        <authorList>
            <person name="Roques C."/>
            <person name="Zahm M."/>
            <person name="Cabau C."/>
            <person name="Klopp C."/>
            <person name="Bouchez O."/>
            <person name="Donnadieu C."/>
            <person name="Kuhl H."/>
            <person name="Gislard M."/>
            <person name="Guendouz S."/>
            <person name="Journot L."/>
            <person name="Haffray P."/>
            <person name="Bestin A."/>
            <person name="Morvezen R."/>
            <person name="Feron R."/>
            <person name="Wen M."/>
            <person name="Jouanno E."/>
            <person name="Herpin A."/>
            <person name="Schartl M."/>
            <person name="Postlethwait J."/>
            <person name="Schaerlinger B."/>
            <person name="Chardard D."/>
            <person name="Lecocq T."/>
            <person name="Poncet C."/>
            <person name="Jaffrelo L."/>
            <person name="Lampietro C."/>
            <person name="Guiguen Y."/>
        </authorList>
    </citation>
    <scope>NUCLEOTIDE SEQUENCE [LARGE SCALE GENOMIC DNA]</scope>
    <source>
        <tissue evidence="3">Blood</tissue>
    </source>
</reference>
<dbReference type="AlphaFoldDB" id="A0A6A5DN26"/>
<feature type="compositionally biased region" description="Low complexity" evidence="2">
    <location>
        <begin position="467"/>
        <end position="481"/>
    </location>
</feature>
<feature type="region of interest" description="Disordered" evidence="2">
    <location>
        <begin position="1"/>
        <end position="228"/>
    </location>
</feature>
<feature type="coiled-coil region" evidence="1">
    <location>
        <begin position="505"/>
        <end position="547"/>
    </location>
</feature>
<evidence type="ECO:0000256" key="2">
    <source>
        <dbReference type="SAM" id="MobiDB-lite"/>
    </source>
</evidence>
<feature type="compositionally biased region" description="Polar residues" evidence="2">
    <location>
        <begin position="141"/>
        <end position="158"/>
    </location>
</feature>
<feature type="coiled-coil region" evidence="1">
    <location>
        <begin position="371"/>
        <end position="411"/>
    </location>
</feature>
<organism evidence="3 4">
    <name type="scientific">Perca fluviatilis</name>
    <name type="common">European perch</name>
    <dbReference type="NCBI Taxonomy" id="8168"/>
    <lineage>
        <taxon>Eukaryota</taxon>
        <taxon>Metazoa</taxon>
        <taxon>Chordata</taxon>
        <taxon>Craniata</taxon>
        <taxon>Vertebrata</taxon>
        <taxon>Euteleostomi</taxon>
        <taxon>Actinopterygii</taxon>
        <taxon>Neopterygii</taxon>
        <taxon>Teleostei</taxon>
        <taxon>Neoteleostei</taxon>
        <taxon>Acanthomorphata</taxon>
        <taxon>Eupercaria</taxon>
        <taxon>Perciformes</taxon>
        <taxon>Percoidei</taxon>
        <taxon>Percidae</taxon>
        <taxon>Percinae</taxon>
        <taxon>Perca</taxon>
    </lineage>
</organism>
<keyword evidence="1" id="KW-0175">Coiled coil</keyword>
<evidence type="ECO:0000313" key="3">
    <source>
        <dbReference type="EMBL" id="KAF1372637.1"/>
    </source>
</evidence>
<sequence>MFRSIFGLKLFTRPRSSRDMDSSTKKSKRRSERPSSPEDLNPPTILREHRRRGERPSSSGGTNPSTIMKDHRERGEGPLSCGENQPSTTRQQERRDVTSLFIVGTNPSTIMKERRGKGESPLSCAEHKPSTTRQHVRRGESPSSSSTEDKQPSTSRRQQAWRGESPSSSSSEDDQCSTTRQRVRRFESPSSSSSEDEQLSTPRWQQAWRGESPSLSSSEDDQPSTTRLLVRRDVSSLFIVGTNPSTITKERRQRGKGPLSCAENQPSTTRQQVRRFESPSSSSSEDDQRSTTRQQERRAESLEEEGLKRERERCEEMKRKNEEKERKTFSLRSRMYIWWLSCKIDNIARDIQSTFMDESYLLRLNLRNPEKMAEKERLHDLRRELVLYKRRQEFKLEREVRKQRLKAMERRRKDINLPTTFRQNGGIGENHLPCIDIDQPTIWWEHVRRGERPLPRGDFNPPNTLRPDGQSGDSPSSTSSSSEDDEASTTRRQQERRANSPLSIYLGARKEREFIEREKQRLEEESLKRERERCEEMKRKNEEKERKTFSLRSRMYIWWLNCKIDRIARDIQSTFMDESYRMLHDLRNPEKMAEKERLIHRRRELIVYKRRQEFKLEREVRKQRLKAMERRRKGESPLSCAKNKPNTYPNLALVRFWQRP</sequence>
<feature type="compositionally biased region" description="Basic and acidic residues" evidence="2">
    <location>
        <begin position="286"/>
        <end position="325"/>
    </location>
</feature>
<dbReference type="EMBL" id="VHII01000023">
    <property type="protein sequence ID" value="KAF1372637.1"/>
    <property type="molecule type" value="Genomic_DNA"/>
</dbReference>
<name>A0A6A5DN26_PERFL</name>
<feature type="compositionally biased region" description="Polar residues" evidence="2">
    <location>
        <begin position="262"/>
        <end position="271"/>
    </location>
</feature>
<feature type="compositionally biased region" description="Polar residues" evidence="2">
    <location>
        <begin position="213"/>
        <end position="227"/>
    </location>
</feature>
<evidence type="ECO:0000313" key="4">
    <source>
        <dbReference type="Proteomes" id="UP000465112"/>
    </source>
</evidence>
<evidence type="ECO:0000256" key="1">
    <source>
        <dbReference type="SAM" id="Coils"/>
    </source>
</evidence>
<dbReference type="Proteomes" id="UP000465112">
    <property type="component" value="Chromosome 23"/>
</dbReference>
<accession>A0A6A5DN26</accession>
<feature type="region of interest" description="Disordered" evidence="2">
    <location>
        <begin position="453"/>
        <end position="503"/>
    </location>
</feature>
<feature type="compositionally biased region" description="Basic and acidic residues" evidence="2">
    <location>
        <begin position="488"/>
        <end position="498"/>
    </location>
</feature>
<keyword evidence="4" id="KW-1185">Reference proteome</keyword>
<proteinExistence type="predicted"/>
<comment type="caution">
    <text evidence="3">The sequence shown here is derived from an EMBL/GenBank/DDBJ whole genome shotgun (WGS) entry which is preliminary data.</text>
</comment>
<protein>
    <submittedName>
        <fullName evidence="3">Uncharacterized protein</fullName>
    </submittedName>
</protein>
<feature type="region of interest" description="Disordered" evidence="2">
    <location>
        <begin position="245"/>
        <end position="325"/>
    </location>
</feature>